<dbReference type="SUPFAM" id="SSF103473">
    <property type="entry name" value="MFS general substrate transporter"/>
    <property type="match status" value="1"/>
</dbReference>
<evidence type="ECO:0000313" key="9">
    <source>
        <dbReference type="EMBL" id="CAB4764976.1"/>
    </source>
</evidence>
<dbReference type="PANTHER" id="PTHR23513:SF11">
    <property type="entry name" value="STAPHYLOFERRIN A TRANSPORTER"/>
    <property type="match status" value="1"/>
</dbReference>
<dbReference type="PROSITE" id="PS50850">
    <property type="entry name" value="MFS"/>
    <property type="match status" value="1"/>
</dbReference>
<evidence type="ECO:0000256" key="7">
    <source>
        <dbReference type="SAM" id="Phobius"/>
    </source>
</evidence>
<dbReference type="EMBL" id="CAEZYR010000133">
    <property type="protein sequence ID" value="CAB4764976.1"/>
    <property type="molecule type" value="Genomic_DNA"/>
</dbReference>
<accession>A0A6J6Z1A8</accession>
<feature type="transmembrane region" description="Helical" evidence="7">
    <location>
        <begin position="352"/>
        <end position="374"/>
    </location>
</feature>
<feature type="domain" description="Major facilitator superfamily (MFS) profile" evidence="8">
    <location>
        <begin position="227"/>
        <end position="419"/>
    </location>
</feature>
<evidence type="ECO:0000256" key="1">
    <source>
        <dbReference type="ARBA" id="ARBA00004651"/>
    </source>
</evidence>
<dbReference type="EMBL" id="CAFABA010000005">
    <property type="protein sequence ID" value="CAB4814505.1"/>
    <property type="molecule type" value="Genomic_DNA"/>
</dbReference>
<keyword evidence="2" id="KW-0813">Transport</keyword>
<dbReference type="InterPro" id="IPR036259">
    <property type="entry name" value="MFS_trans_sf"/>
</dbReference>
<organism evidence="10">
    <name type="scientific">freshwater metagenome</name>
    <dbReference type="NCBI Taxonomy" id="449393"/>
    <lineage>
        <taxon>unclassified sequences</taxon>
        <taxon>metagenomes</taxon>
        <taxon>ecological metagenomes</taxon>
    </lineage>
</organism>
<keyword evidence="3" id="KW-1003">Cell membrane</keyword>
<evidence type="ECO:0000313" key="12">
    <source>
        <dbReference type="EMBL" id="CAB5020405.1"/>
    </source>
</evidence>
<evidence type="ECO:0000313" key="11">
    <source>
        <dbReference type="EMBL" id="CAB4912252.1"/>
    </source>
</evidence>
<feature type="transmembrane region" description="Helical" evidence="7">
    <location>
        <begin position="85"/>
        <end position="106"/>
    </location>
</feature>
<dbReference type="CDD" id="cd06173">
    <property type="entry name" value="MFS_MefA_like"/>
    <property type="match status" value="1"/>
</dbReference>
<gene>
    <name evidence="9" type="ORF">UFOPK2754_02693</name>
    <name evidence="10" type="ORF">UFOPK3139_00251</name>
    <name evidence="11" type="ORF">UFOPK3543_01584</name>
    <name evidence="12" type="ORF">UFOPK3967_02731</name>
</gene>
<keyword evidence="6 7" id="KW-0472">Membrane</keyword>
<dbReference type="GO" id="GO:0005886">
    <property type="term" value="C:plasma membrane"/>
    <property type="evidence" value="ECO:0007669"/>
    <property type="project" value="UniProtKB-SubCell"/>
</dbReference>
<sequence>MTAAAPTRTSGRAVLANRNFAVYFWSATISNAGSFMQGITVPFTLYELTKSNSWVGFGSVAALIPSLLVSPVSGTLSDRFSRREVLLWANALQLVSAIMLTICALADVLSPWLIIGLVGFGSVGAGFQYSAAQSIAAVLLPPEQMLQGVRLNSVGFTAARAVGPAIAGIVLDAWGPATTFTLNAVSFVVVIIGLSFVKVGEGHRPTHSRAWRAELAEGVAYVWHRKALRLIVLTAFVGAFFGQSMAQLAAGLVREEFGVEGAGLGWLSAMYGLGALVSSLVLVLFGDQIRRSVMVRSGLTLFAAGITISIATSSLAVGLFGFLVSGMAHALTGISLNTSMQAQVAEGYRGRAVTAYLMALLAGMPLGAFCGGFIGDQIGLRPALGGFAAVIVVYVVYAQFRRDGLAAMDANTVAEADPA</sequence>
<evidence type="ECO:0000256" key="3">
    <source>
        <dbReference type="ARBA" id="ARBA00022475"/>
    </source>
</evidence>
<dbReference type="Gene3D" id="1.20.1250.20">
    <property type="entry name" value="MFS general substrate transporter like domains"/>
    <property type="match status" value="1"/>
</dbReference>
<feature type="transmembrane region" description="Helical" evidence="7">
    <location>
        <begin position="20"/>
        <end position="41"/>
    </location>
</feature>
<proteinExistence type="predicted"/>
<feature type="transmembrane region" description="Helical" evidence="7">
    <location>
        <begin position="151"/>
        <end position="174"/>
    </location>
</feature>
<feature type="transmembrane region" description="Helical" evidence="7">
    <location>
        <begin position="380"/>
        <end position="398"/>
    </location>
</feature>
<feature type="transmembrane region" description="Helical" evidence="7">
    <location>
        <begin position="317"/>
        <end position="340"/>
    </location>
</feature>
<evidence type="ECO:0000256" key="6">
    <source>
        <dbReference type="ARBA" id="ARBA00023136"/>
    </source>
</evidence>
<comment type="subcellular location">
    <subcellularLocation>
        <location evidence="1">Cell membrane</location>
        <topology evidence="1">Multi-pass membrane protein</topology>
    </subcellularLocation>
</comment>
<keyword evidence="5 7" id="KW-1133">Transmembrane helix</keyword>
<dbReference type="InterPro" id="IPR010290">
    <property type="entry name" value="TM_effector"/>
</dbReference>
<dbReference type="EMBL" id="CAFBMH010000056">
    <property type="protein sequence ID" value="CAB4912252.1"/>
    <property type="molecule type" value="Genomic_DNA"/>
</dbReference>
<evidence type="ECO:0000259" key="8">
    <source>
        <dbReference type="PROSITE" id="PS50850"/>
    </source>
</evidence>
<feature type="transmembrane region" description="Helical" evidence="7">
    <location>
        <begin position="230"/>
        <end position="252"/>
    </location>
</feature>
<feature type="transmembrane region" description="Helical" evidence="7">
    <location>
        <begin position="180"/>
        <end position="199"/>
    </location>
</feature>
<dbReference type="PANTHER" id="PTHR23513">
    <property type="entry name" value="INTEGRAL MEMBRANE EFFLUX PROTEIN-RELATED"/>
    <property type="match status" value="1"/>
</dbReference>
<protein>
    <submittedName>
        <fullName evidence="10">Unannotated protein</fullName>
    </submittedName>
</protein>
<dbReference type="GO" id="GO:0022857">
    <property type="term" value="F:transmembrane transporter activity"/>
    <property type="evidence" value="ECO:0007669"/>
    <property type="project" value="InterPro"/>
</dbReference>
<dbReference type="AlphaFoldDB" id="A0A6J6Z1A8"/>
<keyword evidence="4 7" id="KW-0812">Transmembrane</keyword>
<dbReference type="InterPro" id="IPR020846">
    <property type="entry name" value="MFS_dom"/>
</dbReference>
<dbReference type="EMBL" id="CAFBOS010000231">
    <property type="protein sequence ID" value="CAB5020405.1"/>
    <property type="molecule type" value="Genomic_DNA"/>
</dbReference>
<evidence type="ECO:0000313" key="10">
    <source>
        <dbReference type="EMBL" id="CAB4814505.1"/>
    </source>
</evidence>
<feature type="transmembrane region" description="Helical" evidence="7">
    <location>
        <begin position="293"/>
        <end position="311"/>
    </location>
</feature>
<reference evidence="10" key="1">
    <citation type="submission" date="2020-05" db="EMBL/GenBank/DDBJ databases">
        <authorList>
            <person name="Chiriac C."/>
            <person name="Salcher M."/>
            <person name="Ghai R."/>
            <person name="Kavagutti S V."/>
        </authorList>
    </citation>
    <scope>NUCLEOTIDE SEQUENCE</scope>
</reference>
<evidence type="ECO:0000256" key="2">
    <source>
        <dbReference type="ARBA" id="ARBA00022448"/>
    </source>
</evidence>
<evidence type="ECO:0000256" key="4">
    <source>
        <dbReference type="ARBA" id="ARBA00022692"/>
    </source>
</evidence>
<feature type="transmembrane region" description="Helical" evidence="7">
    <location>
        <begin position="53"/>
        <end position="73"/>
    </location>
</feature>
<feature type="transmembrane region" description="Helical" evidence="7">
    <location>
        <begin position="264"/>
        <end position="286"/>
    </location>
</feature>
<feature type="transmembrane region" description="Helical" evidence="7">
    <location>
        <begin position="112"/>
        <end position="139"/>
    </location>
</feature>
<dbReference type="Pfam" id="PF05977">
    <property type="entry name" value="MFS_3"/>
    <property type="match status" value="1"/>
</dbReference>
<name>A0A6J6Z1A8_9ZZZZ</name>
<evidence type="ECO:0000256" key="5">
    <source>
        <dbReference type="ARBA" id="ARBA00022989"/>
    </source>
</evidence>